<dbReference type="PROSITE" id="PS51687">
    <property type="entry name" value="SAM_MT_RNA_M5U"/>
    <property type="match status" value="1"/>
</dbReference>
<feature type="binding site" evidence="4">
    <location>
        <position position="386"/>
    </location>
    <ligand>
        <name>S-adenosyl-L-methionine</name>
        <dbReference type="ChEBI" id="CHEBI:59789"/>
    </ligand>
</feature>
<dbReference type="Gene3D" id="2.40.50.1070">
    <property type="match status" value="1"/>
</dbReference>
<evidence type="ECO:0000256" key="1">
    <source>
        <dbReference type="ARBA" id="ARBA00022603"/>
    </source>
</evidence>
<keyword evidence="2 4" id="KW-0808">Transferase</keyword>
<reference evidence="5" key="1">
    <citation type="journal article" date="2021" name="PeerJ">
        <title>Extensive microbial diversity within the chicken gut microbiome revealed by metagenomics and culture.</title>
        <authorList>
            <person name="Gilroy R."/>
            <person name="Ravi A."/>
            <person name="Getino M."/>
            <person name="Pursley I."/>
            <person name="Horton D.L."/>
            <person name="Alikhan N.F."/>
            <person name="Baker D."/>
            <person name="Gharbi K."/>
            <person name="Hall N."/>
            <person name="Watson M."/>
            <person name="Adriaenssens E.M."/>
            <person name="Foster-Nyarko E."/>
            <person name="Jarju S."/>
            <person name="Secka A."/>
            <person name="Antonio M."/>
            <person name="Oren A."/>
            <person name="Chaudhuri R.R."/>
            <person name="La Ragione R."/>
            <person name="Hildebrand F."/>
            <person name="Pallen M.J."/>
        </authorList>
    </citation>
    <scope>NUCLEOTIDE SEQUENCE</scope>
    <source>
        <strain evidence="5">1345</strain>
    </source>
</reference>
<dbReference type="PANTHER" id="PTHR11061">
    <property type="entry name" value="RNA M5U METHYLTRANSFERASE"/>
    <property type="match status" value="1"/>
</dbReference>
<protein>
    <submittedName>
        <fullName evidence="5">23S rRNA (Uracil(1939)-C(5))-methyltransferase RlmD</fullName>
        <ecNumber evidence="5">2.1.1.190</ecNumber>
    </submittedName>
</protein>
<feature type="active site" description="Nucleophile" evidence="4">
    <location>
        <position position="413"/>
    </location>
</feature>
<feature type="binding site" evidence="4">
    <location>
        <position position="286"/>
    </location>
    <ligand>
        <name>S-adenosyl-L-methionine</name>
        <dbReference type="ChEBI" id="CHEBI:59789"/>
    </ligand>
</feature>
<feature type="binding site" evidence="4">
    <location>
        <position position="315"/>
    </location>
    <ligand>
        <name>S-adenosyl-L-methionine</name>
        <dbReference type="ChEBI" id="CHEBI:59789"/>
    </ligand>
</feature>
<dbReference type="GO" id="GO:0070041">
    <property type="term" value="F:rRNA (uridine-C5-)-methyltransferase activity"/>
    <property type="evidence" value="ECO:0007669"/>
    <property type="project" value="TreeGrafter"/>
</dbReference>
<dbReference type="SUPFAM" id="SSF53335">
    <property type="entry name" value="S-adenosyl-L-methionine-dependent methyltransferases"/>
    <property type="match status" value="1"/>
</dbReference>
<comment type="caution">
    <text evidence="5">The sequence shown here is derived from an EMBL/GenBank/DDBJ whole genome shotgun (WGS) entry which is preliminary data.</text>
</comment>
<gene>
    <name evidence="5" type="primary">rlmD</name>
    <name evidence="5" type="ORF">H9729_05335</name>
</gene>
<evidence type="ECO:0000256" key="4">
    <source>
        <dbReference type="PROSITE-ProRule" id="PRU01024"/>
    </source>
</evidence>
<name>A0A9D1ZX63_9FIRM</name>
<evidence type="ECO:0000256" key="2">
    <source>
        <dbReference type="ARBA" id="ARBA00022679"/>
    </source>
</evidence>
<organism evidence="5 6">
    <name type="scientific">Candidatus Borkfalkia excrementigallinarum</name>
    <dbReference type="NCBI Taxonomy" id="2838506"/>
    <lineage>
        <taxon>Bacteria</taxon>
        <taxon>Bacillati</taxon>
        <taxon>Bacillota</taxon>
        <taxon>Clostridia</taxon>
        <taxon>Christensenellales</taxon>
        <taxon>Christensenellaceae</taxon>
        <taxon>Candidatus Borkfalkia</taxon>
    </lineage>
</organism>
<dbReference type="GO" id="GO:0070475">
    <property type="term" value="P:rRNA base methylation"/>
    <property type="evidence" value="ECO:0007669"/>
    <property type="project" value="TreeGrafter"/>
</dbReference>
<dbReference type="NCBIfam" id="TIGR00479">
    <property type="entry name" value="rumA"/>
    <property type="match status" value="1"/>
</dbReference>
<dbReference type="PANTHER" id="PTHR11061:SF30">
    <property type="entry name" value="TRNA (URACIL(54)-C(5))-METHYLTRANSFERASE"/>
    <property type="match status" value="1"/>
</dbReference>
<dbReference type="Gene3D" id="3.40.50.150">
    <property type="entry name" value="Vaccinia Virus protein VP39"/>
    <property type="match status" value="1"/>
</dbReference>
<keyword evidence="1 4" id="KW-0489">Methyltransferase</keyword>
<dbReference type="EC" id="2.1.1.190" evidence="5"/>
<dbReference type="AlphaFoldDB" id="A0A9D1ZX63"/>
<evidence type="ECO:0000313" key="5">
    <source>
        <dbReference type="EMBL" id="HIY97093.1"/>
    </source>
</evidence>
<evidence type="ECO:0000256" key="3">
    <source>
        <dbReference type="ARBA" id="ARBA00022691"/>
    </source>
</evidence>
<dbReference type="InterPro" id="IPR012340">
    <property type="entry name" value="NA-bd_OB-fold"/>
</dbReference>
<dbReference type="InterPro" id="IPR030391">
    <property type="entry name" value="MeTrfase_TrmA_CS"/>
</dbReference>
<dbReference type="Pfam" id="PF05958">
    <property type="entry name" value="tRNA_U5-meth_tr"/>
    <property type="match status" value="1"/>
</dbReference>
<dbReference type="Proteomes" id="UP000886750">
    <property type="component" value="Unassembled WGS sequence"/>
</dbReference>
<dbReference type="SUPFAM" id="SSF50249">
    <property type="entry name" value="Nucleic acid-binding proteins"/>
    <property type="match status" value="1"/>
</dbReference>
<evidence type="ECO:0000313" key="6">
    <source>
        <dbReference type="Proteomes" id="UP000886750"/>
    </source>
</evidence>
<reference evidence="5" key="2">
    <citation type="submission" date="2021-04" db="EMBL/GenBank/DDBJ databases">
        <authorList>
            <person name="Gilroy R."/>
        </authorList>
    </citation>
    <scope>NUCLEOTIDE SEQUENCE</scope>
    <source>
        <strain evidence="5">1345</strain>
    </source>
</reference>
<dbReference type="PROSITE" id="PS01231">
    <property type="entry name" value="TRMA_2"/>
    <property type="match status" value="1"/>
</dbReference>
<accession>A0A9D1ZX63</accession>
<proteinExistence type="inferred from homology"/>
<sequence>MSESMEITEKNCEFTGLIESLGSNGEGIVHRGETVFFAPFTVVGEKVKLKALKVKNRIGYAKALEILTPADERVRPRCPLFTKCGGCQVQHLRYSAQLKMKSKTVADALRKIAGIDIEVPITVKSEFQYEYRNKLQIPVGVGKNGENVIGFYAERSHRIVPVMRCPIHPYWAEQVIAAFSAYMEECGVRGYNEVDGSGDLRHIVVREVEGNFIVTAVTAKNSLPYADRLAAQLKEKFKSFALWQNVNDGSGNGVFGKTFRLLYGERRFAGHECGVRFEAGPNTFLQVNRSVCRKLYERTVRCALECGAEVAIDAYSGGGLLTAMLAKQVGKAYGIEVVAEASECANGLIEPNKLEGKMINICGRVEEKLPEILHNTLADKAFLVVDPPRKGIDRGTLKAILQSKIPHVAMISCSPASMARDVGILTGALAETGGELKKNPAYIQGGLPGYYSVESVQPFDMFPQTKHVETLVLLSHKEPDSHINVNIEFGEGEGQISLKEVEKRAEARKPKEKVTYKMIQQYIEENYGFKVHTAYIAEVKRSLGLPMYDAPNVVEELKHPRPHPTKRMVAAIKETLAHFDFI</sequence>
<keyword evidence="3 4" id="KW-0949">S-adenosyl-L-methionine</keyword>
<dbReference type="InterPro" id="IPR029063">
    <property type="entry name" value="SAM-dependent_MTases_sf"/>
</dbReference>
<feature type="binding site" evidence="4">
    <location>
        <position position="336"/>
    </location>
    <ligand>
        <name>S-adenosyl-L-methionine</name>
        <dbReference type="ChEBI" id="CHEBI:59789"/>
    </ligand>
</feature>
<comment type="similarity">
    <text evidence="4">Belongs to the class I-like SAM-binding methyltransferase superfamily. RNA M5U methyltransferase family.</text>
</comment>
<dbReference type="Gene3D" id="2.40.50.140">
    <property type="entry name" value="Nucleic acid-binding proteins"/>
    <property type="match status" value="1"/>
</dbReference>
<dbReference type="EMBL" id="DXCQ01000048">
    <property type="protein sequence ID" value="HIY97093.1"/>
    <property type="molecule type" value="Genomic_DNA"/>
</dbReference>
<dbReference type="InterPro" id="IPR010280">
    <property type="entry name" value="U5_MeTrfase_fam"/>
</dbReference>